<dbReference type="EMBL" id="QTJW01000014">
    <property type="protein sequence ID" value="RGD68788.1"/>
    <property type="molecule type" value="Genomic_DNA"/>
</dbReference>
<dbReference type="InterPro" id="IPR013249">
    <property type="entry name" value="RNA_pol_sigma70_r4_t2"/>
</dbReference>
<dbReference type="GO" id="GO:0006352">
    <property type="term" value="P:DNA-templated transcription initiation"/>
    <property type="evidence" value="ECO:0007669"/>
    <property type="project" value="InterPro"/>
</dbReference>
<dbReference type="InterPro" id="IPR007627">
    <property type="entry name" value="RNA_pol_sigma70_r2"/>
</dbReference>
<evidence type="ECO:0000256" key="1">
    <source>
        <dbReference type="ARBA" id="ARBA00010641"/>
    </source>
</evidence>
<keyword evidence="2" id="KW-0805">Transcription regulation</keyword>
<accession>A0A3E3DJD3</accession>
<keyword evidence="4" id="KW-0238">DNA-binding</keyword>
<dbReference type="Gene3D" id="1.10.1740.10">
    <property type="match status" value="1"/>
</dbReference>
<name>A0A3E3DJD3_9FIRM</name>
<proteinExistence type="inferred from homology"/>
<dbReference type="InterPro" id="IPR013324">
    <property type="entry name" value="RNA_pol_sigma_r3/r4-like"/>
</dbReference>
<dbReference type="SUPFAM" id="SSF88659">
    <property type="entry name" value="Sigma3 and sigma4 domains of RNA polymerase sigma factors"/>
    <property type="match status" value="1"/>
</dbReference>
<dbReference type="Proteomes" id="UP000261023">
    <property type="component" value="Unassembled WGS sequence"/>
</dbReference>
<feature type="domain" description="RNA polymerase sigma factor 70 region 4 type 2" evidence="7">
    <location>
        <begin position="104"/>
        <end position="155"/>
    </location>
</feature>
<organism evidence="8 9">
    <name type="scientific">Hungatella hathewayi</name>
    <dbReference type="NCBI Taxonomy" id="154046"/>
    <lineage>
        <taxon>Bacteria</taxon>
        <taxon>Bacillati</taxon>
        <taxon>Bacillota</taxon>
        <taxon>Clostridia</taxon>
        <taxon>Lachnospirales</taxon>
        <taxon>Lachnospiraceae</taxon>
        <taxon>Hungatella</taxon>
    </lineage>
</organism>
<dbReference type="InterPro" id="IPR039425">
    <property type="entry name" value="RNA_pol_sigma-70-like"/>
</dbReference>
<feature type="domain" description="RNA polymerase sigma-70 region 2" evidence="6">
    <location>
        <begin position="12"/>
        <end position="75"/>
    </location>
</feature>
<dbReference type="InterPro" id="IPR014284">
    <property type="entry name" value="RNA_pol_sigma-70_dom"/>
</dbReference>
<dbReference type="GO" id="GO:0003677">
    <property type="term" value="F:DNA binding"/>
    <property type="evidence" value="ECO:0007669"/>
    <property type="project" value="UniProtKB-KW"/>
</dbReference>
<evidence type="ECO:0000256" key="4">
    <source>
        <dbReference type="ARBA" id="ARBA00023125"/>
    </source>
</evidence>
<evidence type="ECO:0000256" key="5">
    <source>
        <dbReference type="ARBA" id="ARBA00023163"/>
    </source>
</evidence>
<sequence>MGMEQDEFTTVYRQFYRPLYVYALSLSGNRSDAEDLVQSTFLKALLSYEGGGSLRYWLTKVLKNEYFNLWKRRNRLVDEGSFDLSLIRQEDHILDDLIQDEEKRLLLEAITTLPVHYKEVLLDSVYFHLSDEEIGRSMGITKENVRQIRSRAKKQVMRLLEVKDHEGF</sequence>
<keyword evidence="3" id="KW-0731">Sigma factor</keyword>
<evidence type="ECO:0000256" key="2">
    <source>
        <dbReference type="ARBA" id="ARBA00023015"/>
    </source>
</evidence>
<dbReference type="InterPro" id="IPR036388">
    <property type="entry name" value="WH-like_DNA-bd_sf"/>
</dbReference>
<evidence type="ECO:0000313" key="9">
    <source>
        <dbReference type="Proteomes" id="UP000261023"/>
    </source>
</evidence>
<evidence type="ECO:0000259" key="6">
    <source>
        <dbReference type="Pfam" id="PF04542"/>
    </source>
</evidence>
<reference evidence="8 9" key="1">
    <citation type="submission" date="2018-08" db="EMBL/GenBank/DDBJ databases">
        <title>A genome reference for cultivated species of the human gut microbiota.</title>
        <authorList>
            <person name="Zou Y."/>
            <person name="Xue W."/>
            <person name="Luo G."/>
        </authorList>
    </citation>
    <scope>NUCLEOTIDE SEQUENCE [LARGE SCALE GENOMIC DNA]</scope>
    <source>
        <strain evidence="8 9">AF19-13AC</strain>
    </source>
</reference>
<dbReference type="Pfam" id="PF08281">
    <property type="entry name" value="Sigma70_r4_2"/>
    <property type="match status" value="1"/>
</dbReference>
<dbReference type="NCBIfam" id="TIGR02937">
    <property type="entry name" value="sigma70-ECF"/>
    <property type="match status" value="1"/>
</dbReference>
<evidence type="ECO:0000256" key="3">
    <source>
        <dbReference type="ARBA" id="ARBA00023082"/>
    </source>
</evidence>
<protein>
    <submittedName>
        <fullName evidence="8">Sigma-70 family RNA polymerase sigma factor</fullName>
    </submittedName>
</protein>
<dbReference type="InterPro" id="IPR013325">
    <property type="entry name" value="RNA_pol_sigma_r2"/>
</dbReference>
<evidence type="ECO:0000313" key="8">
    <source>
        <dbReference type="EMBL" id="RGD68788.1"/>
    </source>
</evidence>
<dbReference type="PANTHER" id="PTHR43133:SF8">
    <property type="entry name" value="RNA POLYMERASE SIGMA FACTOR HI_1459-RELATED"/>
    <property type="match status" value="1"/>
</dbReference>
<dbReference type="CDD" id="cd06171">
    <property type="entry name" value="Sigma70_r4"/>
    <property type="match status" value="1"/>
</dbReference>
<dbReference type="GO" id="GO:0016987">
    <property type="term" value="F:sigma factor activity"/>
    <property type="evidence" value="ECO:0007669"/>
    <property type="project" value="UniProtKB-KW"/>
</dbReference>
<comment type="similarity">
    <text evidence="1">Belongs to the sigma-70 factor family. ECF subfamily.</text>
</comment>
<evidence type="ECO:0000259" key="7">
    <source>
        <dbReference type="Pfam" id="PF08281"/>
    </source>
</evidence>
<dbReference type="Gene3D" id="1.10.10.10">
    <property type="entry name" value="Winged helix-like DNA-binding domain superfamily/Winged helix DNA-binding domain"/>
    <property type="match status" value="1"/>
</dbReference>
<comment type="caution">
    <text evidence="8">The sequence shown here is derived from an EMBL/GenBank/DDBJ whole genome shotgun (WGS) entry which is preliminary data.</text>
</comment>
<dbReference type="AlphaFoldDB" id="A0A3E3DJD3"/>
<gene>
    <name evidence="8" type="ORF">DWX31_20450</name>
</gene>
<dbReference type="Pfam" id="PF04542">
    <property type="entry name" value="Sigma70_r2"/>
    <property type="match status" value="1"/>
</dbReference>
<dbReference type="SUPFAM" id="SSF88946">
    <property type="entry name" value="Sigma2 domain of RNA polymerase sigma factors"/>
    <property type="match status" value="1"/>
</dbReference>
<dbReference type="OrthoDB" id="9784984at2"/>
<keyword evidence="5" id="KW-0804">Transcription</keyword>
<dbReference type="PANTHER" id="PTHR43133">
    <property type="entry name" value="RNA POLYMERASE ECF-TYPE SIGMA FACTO"/>
    <property type="match status" value="1"/>
</dbReference>